<evidence type="ECO:0000256" key="2">
    <source>
        <dbReference type="SAM" id="MobiDB-lite"/>
    </source>
</evidence>
<dbReference type="EMBL" id="JBEAFC010000004">
    <property type="protein sequence ID" value="KAL1559550.1"/>
    <property type="molecule type" value="Genomic_DNA"/>
</dbReference>
<keyword evidence="4" id="KW-1185">Reference proteome</keyword>
<dbReference type="PANTHER" id="PTHR12790:SF0">
    <property type="entry name" value="RNA POLYMERASE I-SPECIFIC TRANSCRIPTION INITIATION FACTOR RRN3-RELATED"/>
    <property type="match status" value="1"/>
</dbReference>
<dbReference type="AlphaFoldDB" id="A0ABD1HU96"/>
<evidence type="ECO:0000313" key="3">
    <source>
        <dbReference type="EMBL" id="KAL1559550.1"/>
    </source>
</evidence>
<dbReference type="PANTHER" id="PTHR12790">
    <property type="entry name" value="TRANSCRIPTION INITIATION FACTOR IA RRN3"/>
    <property type="match status" value="1"/>
</dbReference>
<feature type="compositionally biased region" description="Polar residues" evidence="2">
    <location>
        <begin position="596"/>
        <end position="613"/>
    </location>
</feature>
<accession>A0ABD1HU96</accession>
<evidence type="ECO:0000256" key="1">
    <source>
        <dbReference type="ARBA" id="ARBA00010098"/>
    </source>
</evidence>
<reference evidence="3 4" key="1">
    <citation type="submission" date="2024-06" db="EMBL/GenBank/DDBJ databases">
        <title>A chromosome level genome sequence of Diviner's sage (Salvia divinorum).</title>
        <authorList>
            <person name="Ford S.A."/>
            <person name="Ro D.-K."/>
            <person name="Ness R.W."/>
            <person name="Phillips M.A."/>
        </authorList>
    </citation>
    <scope>NUCLEOTIDE SEQUENCE [LARGE SCALE GENOMIC DNA]</scope>
    <source>
        <strain evidence="3">SAF-2024a</strain>
        <tissue evidence="3">Leaf</tissue>
    </source>
</reference>
<organism evidence="3 4">
    <name type="scientific">Salvia divinorum</name>
    <name type="common">Maria pastora</name>
    <name type="synonym">Diviner's sage</name>
    <dbReference type="NCBI Taxonomy" id="28513"/>
    <lineage>
        <taxon>Eukaryota</taxon>
        <taxon>Viridiplantae</taxon>
        <taxon>Streptophyta</taxon>
        <taxon>Embryophyta</taxon>
        <taxon>Tracheophyta</taxon>
        <taxon>Spermatophyta</taxon>
        <taxon>Magnoliopsida</taxon>
        <taxon>eudicotyledons</taxon>
        <taxon>Gunneridae</taxon>
        <taxon>Pentapetalae</taxon>
        <taxon>asterids</taxon>
        <taxon>lamiids</taxon>
        <taxon>Lamiales</taxon>
        <taxon>Lamiaceae</taxon>
        <taxon>Nepetoideae</taxon>
        <taxon>Mentheae</taxon>
        <taxon>Salviinae</taxon>
        <taxon>Salvia</taxon>
        <taxon>Salvia subgen. Calosphace</taxon>
    </lineage>
</organism>
<evidence type="ECO:0000313" key="4">
    <source>
        <dbReference type="Proteomes" id="UP001567538"/>
    </source>
</evidence>
<name>A0ABD1HU96_SALDI</name>
<dbReference type="Proteomes" id="UP001567538">
    <property type="component" value="Unassembled WGS sequence"/>
</dbReference>
<gene>
    <name evidence="3" type="ORF">AAHA92_09883</name>
</gene>
<protein>
    <submittedName>
        <fullName evidence="3">RNA polymerase I-specific transcription initiation factor RRN3-like</fullName>
    </submittedName>
</protein>
<dbReference type="InterPro" id="IPR007991">
    <property type="entry name" value="RNA_pol_I_trans_ini_fac_RRN3"/>
</dbReference>
<comment type="similarity">
    <text evidence="1">Belongs to the RRN3 family.</text>
</comment>
<proteinExistence type="inferred from homology"/>
<dbReference type="Pfam" id="PF05327">
    <property type="entry name" value="RRN3"/>
    <property type="match status" value="1"/>
</dbReference>
<comment type="caution">
    <text evidence="3">The sequence shown here is derived from an EMBL/GenBank/DDBJ whole genome shotgun (WGS) entry which is preliminary data.</text>
</comment>
<sequence length="613" mass="69363">MGLPNMDELSFTDSELDHHVRNALKAAIQGDCDFYNQLVAVIHHKEALVTEEVALLVTCLKAMIGAVSCVHIVHHRSLLAAILSMSLWDYGTDVMDALVELLIALASSNGDYVDICLEMLVMNFMPSPAAQSARGLSKKIQVLDRVHSTLEDISNLVPLTPLRLQNLVRDKMPPIYMKEHVIMIYAENIMRLESGVMGELVGSTGLVALMEKLIEFDVEISWEDIVQDDFHKGMFDIEVEDLENHADDIVHDGDELTRDVLIQRFLSTNLSAQKLDSLMVLTFEYLKSCSEGGRLVQVFETLLQSFQKTTLTAYKSKFAQFIMFYACSLDPENCGKMFASTLIDIYVSGLNHEWRMSAVAYLASYLARAKFIPVSFVAAMLERVVSCCFLYCKNQNGNINPKAHKLFYAGCQAIMYVLCFRMNQLLVIPRLKSQLLLMRIDNILGHHLSPLQVCLPSIVEEFLLLVKENRIFSLPETVVEHGLLESEHSRIFGGIKRLDMFFPFDPCLLRKCDSYIRPNYVYWSMVRSTYYEDDEVEGTSDEDVAEAYECGNGMNIPDDRSKGGEDSDGDEFDSRLDKMSITPRDSSHKFGGRMQRFTQMPSKIRPSTSPESL</sequence>
<feature type="region of interest" description="Disordered" evidence="2">
    <location>
        <begin position="552"/>
        <end position="613"/>
    </location>
</feature>